<evidence type="ECO:0000313" key="2">
    <source>
        <dbReference type="Proteomes" id="UP000663862"/>
    </source>
</evidence>
<organism evidence="1 2">
    <name type="scientific">Rotaria socialis</name>
    <dbReference type="NCBI Taxonomy" id="392032"/>
    <lineage>
        <taxon>Eukaryota</taxon>
        <taxon>Metazoa</taxon>
        <taxon>Spiralia</taxon>
        <taxon>Gnathifera</taxon>
        <taxon>Rotifera</taxon>
        <taxon>Eurotatoria</taxon>
        <taxon>Bdelloidea</taxon>
        <taxon>Philodinida</taxon>
        <taxon>Philodinidae</taxon>
        <taxon>Rotaria</taxon>
    </lineage>
</organism>
<name>A0A820TET1_9BILA</name>
<comment type="caution">
    <text evidence="1">The sequence shown here is derived from an EMBL/GenBank/DDBJ whole genome shotgun (WGS) entry which is preliminary data.</text>
</comment>
<proteinExistence type="predicted"/>
<evidence type="ECO:0000313" key="1">
    <source>
        <dbReference type="EMBL" id="CAF4464933.1"/>
    </source>
</evidence>
<dbReference type="AlphaFoldDB" id="A0A820TET1"/>
<dbReference type="Proteomes" id="UP000663862">
    <property type="component" value="Unassembled WGS sequence"/>
</dbReference>
<dbReference type="EMBL" id="CAJOBQ010001194">
    <property type="protein sequence ID" value="CAF4464933.1"/>
    <property type="molecule type" value="Genomic_DNA"/>
</dbReference>
<protein>
    <submittedName>
        <fullName evidence="1">Uncharacterized protein</fullName>
    </submittedName>
</protein>
<gene>
    <name evidence="1" type="ORF">TSG867_LOCUS18138</name>
</gene>
<sequence>MPLIYLIFNSKIEKTVTFTQTTAPWCGGNACTYCGNCRDWIYNDDIDCGNNSEGVFDKRRWYRNLDAKCFYGYDHFPPYHHHHDADSTYHNDSIRFYNRFAKDRDRVPKLSDDSERCFYAHFDNVCKCV</sequence>
<reference evidence="1" key="1">
    <citation type="submission" date="2021-02" db="EMBL/GenBank/DDBJ databases">
        <authorList>
            <person name="Nowell W R."/>
        </authorList>
    </citation>
    <scope>NUCLEOTIDE SEQUENCE</scope>
</reference>
<accession>A0A820TET1</accession>